<keyword evidence="11" id="KW-0325">Glycoprotein</keyword>
<dbReference type="AlphaFoldDB" id="A0A8C1WKD3"/>
<keyword evidence="8" id="KW-0112">Calmodulin-binding</keyword>
<keyword evidence="5" id="KW-0053">Apoptosis</keyword>
<reference evidence="21" key="1">
    <citation type="submission" date="2025-08" db="UniProtKB">
        <authorList>
            <consortium name="Ensembl"/>
        </authorList>
    </citation>
    <scope>IDENTIFICATION</scope>
</reference>
<evidence type="ECO:0000313" key="21">
    <source>
        <dbReference type="Ensembl" id="ENSCCRP00015068332.1"/>
    </source>
</evidence>
<feature type="signal peptide" evidence="18">
    <location>
        <begin position="1"/>
        <end position="23"/>
    </location>
</feature>
<dbReference type="GO" id="GO:0006924">
    <property type="term" value="P:activation-induced cell death of T cells"/>
    <property type="evidence" value="ECO:0007669"/>
    <property type="project" value="TreeGrafter"/>
</dbReference>
<dbReference type="Gene3D" id="1.10.533.10">
    <property type="entry name" value="Death Domain, Fas"/>
    <property type="match status" value="1"/>
</dbReference>
<dbReference type="Proteomes" id="UP000694700">
    <property type="component" value="Unplaced"/>
</dbReference>
<keyword evidence="4" id="KW-1003">Cell membrane</keyword>
<dbReference type="GO" id="GO:0006955">
    <property type="term" value="P:immune response"/>
    <property type="evidence" value="ECO:0007669"/>
    <property type="project" value="InterPro"/>
</dbReference>
<dbReference type="GO" id="GO:0097192">
    <property type="term" value="P:extrinsic apoptotic signaling pathway in absence of ligand"/>
    <property type="evidence" value="ECO:0007669"/>
    <property type="project" value="TreeGrafter"/>
</dbReference>
<evidence type="ECO:0000256" key="11">
    <source>
        <dbReference type="ARBA" id="ARBA00023180"/>
    </source>
</evidence>
<evidence type="ECO:0000256" key="1">
    <source>
        <dbReference type="ARBA" id="ARBA00004251"/>
    </source>
</evidence>
<dbReference type="SUPFAM" id="SSF57586">
    <property type="entry name" value="TNF receptor-like"/>
    <property type="match status" value="2"/>
</dbReference>
<dbReference type="GO" id="GO:0032872">
    <property type="term" value="P:regulation of stress-activated MAPK cascade"/>
    <property type="evidence" value="ECO:0007669"/>
    <property type="project" value="TreeGrafter"/>
</dbReference>
<dbReference type="SMART" id="SM00208">
    <property type="entry name" value="TNFR"/>
    <property type="match status" value="3"/>
</dbReference>
<dbReference type="Ensembl" id="ENSCCRT00015070542.1">
    <property type="protein sequence ID" value="ENSCCRP00015068332.1"/>
    <property type="gene ID" value="ENSCCRG00015027779.1"/>
</dbReference>
<evidence type="ECO:0000259" key="20">
    <source>
        <dbReference type="PROSITE" id="PS50050"/>
    </source>
</evidence>
<evidence type="ECO:0000259" key="19">
    <source>
        <dbReference type="PROSITE" id="PS50017"/>
    </source>
</evidence>
<evidence type="ECO:0000256" key="2">
    <source>
        <dbReference type="ARBA" id="ARBA00004285"/>
    </source>
</evidence>
<keyword evidence="10 16" id="KW-1015">Disulfide bond</keyword>
<dbReference type="InterPro" id="IPR011029">
    <property type="entry name" value="DEATH-like_dom_sf"/>
</dbReference>
<evidence type="ECO:0000256" key="3">
    <source>
        <dbReference type="ARBA" id="ARBA00015761"/>
    </source>
</evidence>
<evidence type="ECO:0000256" key="10">
    <source>
        <dbReference type="ARBA" id="ARBA00023157"/>
    </source>
</evidence>
<dbReference type="Gene3D" id="2.10.50.10">
    <property type="entry name" value="Tumor Necrosis Factor Receptor, subunit A, domain 2"/>
    <property type="match status" value="2"/>
</dbReference>
<dbReference type="GO" id="GO:0005516">
    <property type="term" value="F:calmodulin binding"/>
    <property type="evidence" value="ECO:0007669"/>
    <property type="project" value="UniProtKB-KW"/>
</dbReference>
<evidence type="ECO:0000256" key="13">
    <source>
        <dbReference type="ARBA" id="ARBA00030181"/>
    </source>
</evidence>
<keyword evidence="17" id="KW-0472">Membrane</keyword>
<dbReference type="GO" id="GO:0097049">
    <property type="term" value="P:motor neuron apoptotic process"/>
    <property type="evidence" value="ECO:0007669"/>
    <property type="project" value="TreeGrafter"/>
</dbReference>
<keyword evidence="9" id="KW-0564">Palmitate</keyword>
<dbReference type="GO" id="GO:0097527">
    <property type="term" value="P:necroptotic signaling pathway"/>
    <property type="evidence" value="ECO:0007669"/>
    <property type="project" value="TreeGrafter"/>
</dbReference>
<evidence type="ECO:0000256" key="14">
    <source>
        <dbReference type="ARBA" id="ARBA00032338"/>
    </source>
</evidence>
<evidence type="ECO:0000256" key="9">
    <source>
        <dbReference type="ARBA" id="ARBA00023139"/>
    </source>
</evidence>
<dbReference type="SMART" id="SM00005">
    <property type="entry name" value="DEATH"/>
    <property type="match status" value="1"/>
</dbReference>
<feature type="domain" description="TNFR-Cys" evidence="20">
    <location>
        <begin position="111"/>
        <end position="150"/>
    </location>
</feature>
<evidence type="ECO:0000256" key="7">
    <source>
        <dbReference type="ARBA" id="ARBA00022737"/>
    </source>
</evidence>
<dbReference type="PANTHER" id="PTHR46874">
    <property type="entry name" value="TUMOR NECROSIS FACTOR RECEPTOR SUPERFAMILY MEMBER 6"/>
    <property type="match status" value="1"/>
</dbReference>
<feature type="disulfide bond" evidence="16">
    <location>
        <begin position="69"/>
        <end position="84"/>
    </location>
</feature>
<dbReference type="InterPro" id="IPR000488">
    <property type="entry name" value="Death_dom"/>
</dbReference>
<keyword evidence="17" id="KW-1133">Transmembrane helix</keyword>
<feature type="repeat" description="TNFR-Cys" evidence="16">
    <location>
        <begin position="111"/>
        <end position="150"/>
    </location>
</feature>
<name>A0A8C1WKD3_CYPCA</name>
<dbReference type="GO" id="GO:0031265">
    <property type="term" value="C:CD95 death-inducing signaling complex"/>
    <property type="evidence" value="ECO:0007669"/>
    <property type="project" value="TreeGrafter"/>
</dbReference>
<evidence type="ECO:0000256" key="4">
    <source>
        <dbReference type="ARBA" id="ARBA00022475"/>
    </source>
</evidence>
<comment type="subcellular location">
    <subcellularLocation>
        <location evidence="1">Cell membrane</location>
        <topology evidence="1">Single-pass type I membrane protein</topology>
    </subcellularLocation>
    <subcellularLocation>
        <location evidence="2">Membrane raft</location>
    </subcellularLocation>
</comment>
<dbReference type="GO" id="GO:0045121">
    <property type="term" value="C:membrane raft"/>
    <property type="evidence" value="ECO:0007669"/>
    <property type="project" value="UniProtKB-SubCell"/>
</dbReference>
<dbReference type="PROSITE" id="PS50017">
    <property type="entry name" value="DEATH_DOMAIN"/>
    <property type="match status" value="1"/>
</dbReference>
<dbReference type="GO" id="GO:0043066">
    <property type="term" value="P:negative regulation of apoptotic process"/>
    <property type="evidence" value="ECO:0007669"/>
    <property type="project" value="TreeGrafter"/>
</dbReference>
<organism evidence="21 22">
    <name type="scientific">Cyprinus carpio</name>
    <name type="common">Common carp</name>
    <dbReference type="NCBI Taxonomy" id="7962"/>
    <lineage>
        <taxon>Eukaryota</taxon>
        <taxon>Metazoa</taxon>
        <taxon>Chordata</taxon>
        <taxon>Craniata</taxon>
        <taxon>Vertebrata</taxon>
        <taxon>Euteleostomi</taxon>
        <taxon>Actinopterygii</taxon>
        <taxon>Neopterygii</taxon>
        <taxon>Teleostei</taxon>
        <taxon>Ostariophysi</taxon>
        <taxon>Cypriniformes</taxon>
        <taxon>Cyprinidae</taxon>
        <taxon>Cyprininae</taxon>
        <taxon>Cyprinus</taxon>
    </lineage>
</organism>
<dbReference type="GO" id="GO:0005031">
    <property type="term" value="F:tumor necrosis factor receptor activity"/>
    <property type="evidence" value="ECO:0007669"/>
    <property type="project" value="TreeGrafter"/>
</dbReference>
<evidence type="ECO:0000256" key="15">
    <source>
        <dbReference type="ARBA" id="ARBA00032502"/>
    </source>
</evidence>
<feature type="repeat" description="TNFR-Cys" evidence="16">
    <location>
        <begin position="68"/>
        <end position="110"/>
    </location>
</feature>
<dbReference type="SUPFAM" id="SSF47986">
    <property type="entry name" value="DEATH domain"/>
    <property type="match status" value="1"/>
</dbReference>
<evidence type="ECO:0000256" key="12">
    <source>
        <dbReference type="ARBA" id="ARBA00023288"/>
    </source>
</evidence>
<dbReference type="GO" id="GO:0009897">
    <property type="term" value="C:external side of plasma membrane"/>
    <property type="evidence" value="ECO:0007669"/>
    <property type="project" value="TreeGrafter"/>
</dbReference>
<feature type="transmembrane region" description="Helical" evidence="17">
    <location>
        <begin position="162"/>
        <end position="183"/>
    </location>
</feature>
<feature type="disulfide bond" evidence="16">
    <location>
        <begin position="112"/>
        <end position="127"/>
    </location>
</feature>
<evidence type="ECO:0000256" key="6">
    <source>
        <dbReference type="ARBA" id="ARBA00022729"/>
    </source>
</evidence>
<evidence type="ECO:0000256" key="17">
    <source>
        <dbReference type="SAM" id="Phobius"/>
    </source>
</evidence>
<dbReference type="Pfam" id="PF00020">
    <property type="entry name" value="TNFR_c6"/>
    <property type="match status" value="1"/>
</dbReference>
<keyword evidence="12" id="KW-0449">Lipoprotein</keyword>
<keyword evidence="17" id="KW-0812">Transmembrane</keyword>
<comment type="caution">
    <text evidence="16">Lacks conserved residue(s) required for the propagation of feature annotation.</text>
</comment>
<dbReference type="PROSITE" id="PS50050">
    <property type="entry name" value="TNFR_NGFR_2"/>
    <property type="match status" value="2"/>
</dbReference>
<protein>
    <recommendedName>
        <fullName evidence="3">Tumor necrosis factor receptor superfamily member 6</fullName>
    </recommendedName>
    <alternativeName>
        <fullName evidence="14">Apo-1 antigen</fullName>
    </alternativeName>
    <alternativeName>
        <fullName evidence="15">Apoptosis-mediating surface antigen FAS</fullName>
    </alternativeName>
    <alternativeName>
        <fullName evidence="13">FASLG receptor</fullName>
    </alternativeName>
</protein>
<evidence type="ECO:0000256" key="18">
    <source>
        <dbReference type="SAM" id="SignalP"/>
    </source>
</evidence>
<sequence length="307" mass="35399">MYVRRHVVVFLCCAMLTVGLTEGRRLRTSRSVCEYGIYKHEGRDCCLCPTGYRVLSDCTETNVRVCELCEPDTYIDHSNSEHKCWPCKICNSNANMEKMRSCSPSSNTVCGCKKNYYCDKGDLCKACYPCDTCEEHGVKEECKETTNTVCHDAKEPVQQQGAIVAVLVLLILVAVFGVVVFWLRRKRKFCFNGKPIEPPEPVEDLDLDPYLIDIVEVLDWKTVKRLSRRSGMRNTQIEEHELNNTNDVKEQKYTLLQAWSERQGLRGAYPALINALREMNQRKTADEIKKIVEKDRLNELHQYTTYL</sequence>
<keyword evidence="6 18" id="KW-0732">Signal</keyword>
<evidence type="ECO:0000313" key="22">
    <source>
        <dbReference type="Proteomes" id="UP000694700"/>
    </source>
</evidence>
<dbReference type="PROSITE" id="PS00652">
    <property type="entry name" value="TNFR_NGFR_1"/>
    <property type="match status" value="1"/>
</dbReference>
<keyword evidence="7" id="KW-0677">Repeat</keyword>
<evidence type="ECO:0000256" key="5">
    <source>
        <dbReference type="ARBA" id="ARBA00022703"/>
    </source>
</evidence>
<proteinExistence type="predicted"/>
<evidence type="ECO:0000256" key="16">
    <source>
        <dbReference type="PROSITE-ProRule" id="PRU00206"/>
    </source>
</evidence>
<evidence type="ECO:0000256" key="8">
    <source>
        <dbReference type="ARBA" id="ARBA00022860"/>
    </source>
</evidence>
<feature type="domain" description="TNFR-Cys" evidence="20">
    <location>
        <begin position="68"/>
        <end position="110"/>
    </location>
</feature>
<feature type="chain" id="PRO_5034846763" description="Tumor necrosis factor receptor superfamily member 6" evidence="18">
    <location>
        <begin position="24"/>
        <end position="307"/>
    </location>
</feature>
<accession>A0A8C1WKD3</accession>
<dbReference type="InterPro" id="IPR001368">
    <property type="entry name" value="TNFR/NGFR_Cys_rich_reg"/>
</dbReference>
<dbReference type="PRINTS" id="PR01680">
    <property type="entry name" value="TNFACTORR6"/>
</dbReference>
<dbReference type="Pfam" id="PF00531">
    <property type="entry name" value="Death"/>
    <property type="match status" value="1"/>
</dbReference>
<dbReference type="PANTHER" id="PTHR46874:SF1">
    <property type="entry name" value="TUMOR NECROSIS FACTOR RECEPTOR SUPERFAMILY MEMBER 6"/>
    <property type="match status" value="1"/>
</dbReference>
<feature type="domain" description="Death" evidence="19">
    <location>
        <begin position="224"/>
        <end position="292"/>
    </location>
</feature>
<dbReference type="InterPro" id="IPR008063">
    <property type="entry name" value="Fas_rcpt"/>
</dbReference>